<accession>A0AAE0FTL3</accession>
<reference evidence="1 2" key="1">
    <citation type="journal article" date="2015" name="Genome Biol. Evol.">
        <title>Comparative Genomics of a Bacterivorous Green Alga Reveals Evolutionary Causalities and Consequences of Phago-Mixotrophic Mode of Nutrition.</title>
        <authorList>
            <person name="Burns J.A."/>
            <person name="Paasch A."/>
            <person name="Narechania A."/>
            <person name="Kim E."/>
        </authorList>
    </citation>
    <scope>NUCLEOTIDE SEQUENCE [LARGE SCALE GENOMIC DNA]</scope>
    <source>
        <strain evidence="1 2">PLY_AMNH</strain>
    </source>
</reference>
<feature type="non-terminal residue" evidence="1">
    <location>
        <position position="1"/>
    </location>
</feature>
<dbReference type="Proteomes" id="UP001190700">
    <property type="component" value="Unassembled WGS sequence"/>
</dbReference>
<dbReference type="AlphaFoldDB" id="A0AAE0FTL3"/>
<dbReference type="EMBL" id="LGRX02013709">
    <property type="protein sequence ID" value="KAK3265784.1"/>
    <property type="molecule type" value="Genomic_DNA"/>
</dbReference>
<sequence length="221" mass="23553">VPHSAIAQLAAAGTKKCLGMAAPSPGVDLAEYALAQCFGGQDSVASPETRVEALAGRLADSQGPEREKALRSELLRLRRRGALQEALQGRVLRVMGGVLPSIALEERPGEARAPRHWVPVRGESGHRNGLCMVIGDEQQLAAQGRYIAECGLRPREIALLLERDFWVVGGDCCASKAFLPSSKRAWCTVGLVILGTIGIVAVRVLEALIHTTGNGKEHPDL</sequence>
<evidence type="ECO:0000313" key="2">
    <source>
        <dbReference type="Proteomes" id="UP001190700"/>
    </source>
</evidence>
<proteinExistence type="predicted"/>
<name>A0AAE0FTL3_9CHLO</name>
<evidence type="ECO:0000313" key="1">
    <source>
        <dbReference type="EMBL" id="KAK3265784.1"/>
    </source>
</evidence>
<keyword evidence="2" id="KW-1185">Reference proteome</keyword>
<organism evidence="1 2">
    <name type="scientific">Cymbomonas tetramitiformis</name>
    <dbReference type="NCBI Taxonomy" id="36881"/>
    <lineage>
        <taxon>Eukaryota</taxon>
        <taxon>Viridiplantae</taxon>
        <taxon>Chlorophyta</taxon>
        <taxon>Pyramimonadophyceae</taxon>
        <taxon>Pyramimonadales</taxon>
        <taxon>Pyramimonadaceae</taxon>
        <taxon>Cymbomonas</taxon>
    </lineage>
</organism>
<comment type="caution">
    <text evidence="1">The sequence shown here is derived from an EMBL/GenBank/DDBJ whole genome shotgun (WGS) entry which is preliminary data.</text>
</comment>
<protein>
    <submittedName>
        <fullName evidence="1">Uncharacterized protein</fullName>
    </submittedName>
</protein>
<gene>
    <name evidence="1" type="ORF">CYMTET_25560</name>
</gene>